<feature type="region of interest" description="Disordered" evidence="3">
    <location>
        <begin position="863"/>
        <end position="882"/>
    </location>
</feature>
<dbReference type="GO" id="GO:0035861">
    <property type="term" value="C:site of double-strand break"/>
    <property type="evidence" value="ECO:0007669"/>
    <property type="project" value="TreeGrafter"/>
</dbReference>
<dbReference type="InterPro" id="IPR015943">
    <property type="entry name" value="WD40/YVTN_repeat-like_dom_sf"/>
</dbReference>
<dbReference type="Proteomes" id="UP001152797">
    <property type="component" value="Unassembled WGS sequence"/>
</dbReference>
<reference evidence="5" key="1">
    <citation type="submission" date="2022-10" db="EMBL/GenBank/DDBJ databases">
        <authorList>
            <person name="Chen Y."/>
            <person name="Dougan E. K."/>
            <person name="Chan C."/>
            <person name="Rhodes N."/>
            <person name="Thang M."/>
        </authorList>
    </citation>
    <scope>NUCLEOTIDE SEQUENCE</scope>
</reference>
<dbReference type="OrthoDB" id="10264376at2759"/>
<sequence length="994" mass="108969">VTAVDCDGASLAQLRQREDKVKIVQMDLEEAGTSLMSLGHFDVLLVVNFACRSLLPKLPKLLKDDGIFIFESWAQGNESYATPKDAKALQGLLRPNELLEATADFTVLAYAHGLQEGYEGRDCVKQMICCKKNPQPGPHGHVVCPLARLLSGDAAFLEDAAFGKSWVHSVRAALELDFGIEELLNLLVGYDPATARKEYLARMGSSASRPALWDVVLVRRTEGRTESMKPEEVKEFLSKTDLKTKADVLKRGEGWTLVVSQLQGAPALAELHRRLFAATGLGGGINAYLTPPGSIGKPPHIDDHDVVVLQLSGSKCWTLLDDSRSNPRAEVTLAPKDVMYLPQGIPHHAAALAVDDPSLHLAVALHRRPMALSSVLAALLTLRSLDPGEGAMLQASVVEEMEGRSQSFAAFGAREHWLNQLLPMHLPLVHALAPEDVEIGILEAFCDLLHRRALDLAELVRSQDCSDADVGLPPGTARQRALLRASAAGSEMELEEAAKLPKQDFCNLCCAAFWTRREFVMEQHFRQSGAWEVVERYERCSLTRCALLHRGRLRVNGHQLQLSAKALEAACALLRGRSLEEVSQESSHAQEAAAELLRVGALEKRVTSVGFVPEGVEFNLLITRSLDNTMKIWDCRMLSDAKGPVKVFDDLRTAHEKTGVCTSPDGRYVVTGTSLSKNALGAATLRVYDVKTMTLAKSLDFGKKSVLQLAWPKDLNQILATTTAGDVVMLYSPFSSRRQPEHLHIFIGASWEEGSETSRPKPTPAFVWVESSRIARAGSPISTSPEVPSSQVLEAKTKSAFSQLEEAGTGPIFNMTDPDEIKKFYSTGSGLRDGALSMFSPVFGSALPRSERFRYRIRRSEARAAQKTLTPTRPEESGTKMPDQKFGDFAALALKAGAKTLHLNSTRVTDSDSQKALLEYQDKISAAQSNMLVDNAYSKTQPNKILDFSEDVSEGDKRMALAMRGEFCRKCGMKNCRCVDYSVYGQSGKKQRTA</sequence>
<dbReference type="InterPro" id="IPR003347">
    <property type="entry name" value="JmjC_dom"/>
</dbReference>
<dbReference type="Pfam" id="PF08007">
    <property type="entry name" value="JmjC_2"/>
    <property type="match status" value="1"/>
</dbReference>
<dbReference type="Gene3D" id="3.40.50.150">
    <property type="entry name" value="Vaccinia Virus protein VP39"/>
    <property type="match status" value="1"/>
</dbReference>
<evidence type="ECO:0000256" key="2">
    <source>
        <dbReference type="ARBA" id="ARBA00022737"/>
    </source>
</evidence>
<name>A0A9P1D4X7_9DINO</name>
<dbReference type="SUPFAM" id="SSF53335">
    <property type="entry name" value="S-adenosyl-L-methionine-dependent methyltransferases"/>
    <property type="match status" value="1"/>
</dbReference>
<reference evidence="6 7" key="2">
    <citation type="submission" date="2024-05" db="EMBL/GenBank/DDBJ databases">
        <authorList>
            <person name="Chen Y."/>
            <person name="Shah S."/>
            <person name="Dougan E. K."/>
            <person name="Thang M."/>
            <person name="Chan C."/>
        </authorList>
    </citation>
    <scope>NUCLEOTIDE SEQUENCE [LARGE SCALE GENOMIC DNA]</scope>
</reference>
<proteinExistence type="predicted"/>
<evidence type="ECO:0000256" key="3">
    <source>
        <dbReference type="SAM" id="MobiDB-lite"/>
    </source>
</evidence>
<evidence type="ECO:0000313" key="5">
    <source>
        <dbReference type="EMBL" id="CAI4003030.1"/>
    </source>
</evidence>
<dbReference type="Gene3D" id="2.60.120.650">
    <property type="entry name" value="Cupin"/>
    <property type="match status" value="1"/>
</dbReference>
<dbReference type="AlphaFoldDB" id="A0A9P1D4X7"/>
<evidence type="ECO:0000313" key="6">
    <source>
        <dbReference type="EMBL" id="CAL4790342.1"/>
    </source>
</evidence>
<feature type="domain" description="JmjC" evidence="4">
    <location>
        <begin position="284"/>
        <end position="367"/>
    </location>
</feature>
<organism evidence="5">
    <name type="scientific">Cladocopium goreaui</name>
    <dbReference type="NCBI Taxonomy" id="2562237"/>
    <lineage>
        <taxon>Eukaryota</taxon>
        <taxon>Sar</taxon>
        <taxon>Alveolata</taxon>
        <taxon>Dinophyceae</taxon>
        <taxon>Suessiales</taxon>
        <taxon>Symbiodiniaceae</taxon>
        <taxon>Cladocopium</taxon>
    </lineage>
</organism>
<feature type="compositionally biased region" description="Basic and acidic residues" evidence="3">
    <location>
        <begin position="873"/>
        <end position="882"/>
    </location>
</feature>
<accession>A0A9P1D4X7</accession>
<comment type="caution">
    <text evidence="5">The sequence shown here is derived from an EMBL/GenBank/DDBJ whole genome shotgun (WGS) entry which is preliminary data.</text>
</comment>
<dbReference type="InterPro" id="IPR029063">
    <property type="entry name" value="SAM-dependent_MTases_sf"/>
</dbReference>
<dbReference type="GO" id="GO:0005634">
    <property type="term" value="C:nucleus"/>
    <property type="evidence" value="ECO:0007669"/>
    <property type="project" value="TreeGrafter"/>
</dbReference>
<keyword evidence="1" id="KW-0853">WD repeat</keyword>
<dbReference type="Gene3D" id="2.130.10.10">
    <property type="entry name" value="YVTN repeat-like/Quinoprotein amine dehydrogenase"/>
    <property type="match status" value="1"/>
</dbReference>
<dbReference type="InterPro" id="IPR036322">
    <property type="entry name" value="WD40_repeat_dom_sf"/>
</dbReference>
<dbReference type="SUPFAM" id="SSF50978">
    <property type="entry name" value="WD40 repeat-like"/>
    <property type="match status" value="1"/>
</dbReference>
<protein>
    <submittedName>
        <fullName evidence="6">Gastrulation defective protein 1-like</fullName>
    </submittedName>
</protein>
<dbReference type="SUPFAM" id="SSF51197">
    <property type="entry name" value="Clavaminate synthase-like"/>
    <property type="match status" value="1"/>
</dbReference>
<dbReference type="EMBL" id="CAMXCT020003205">
    <property type="protein sequence ID" value="CAL1156405.1"/>
    <property type="molecule type" value="Genomic_DNA"/>
</dbReference>
<evidence type="ECO:0000256" key="1">
    <source>
        <dbReference type="ARBA" id="ARBA00022574"/>
    </source>
</evidence>
<keyword evidence="7" id="KW-1185">Reference proteome</keyword>
<dbReference type="InterPro" id="IPR051858">
    <property type="entry name" value="WD_repeat_GAD-1"/>
</dbReference>
<gene>
    <name evidence="5" type="ORF">C1SCF055_LOCUS28930</name>
</gene>
<dbReference type="PANTHER" id="PTHR16017">
    <property type="entry name" value="GASTRULATION DEFECTIVE PROTEIN 1-RELATED"/>
    <property type="match status" value="1"/>
</dbReference>
<evidence type="ECO:0000259" key="4">
    <source>
        <dbReference type="Pfam" id="PF08007"/>
    </source>
</evidence>
<feature type="non-terminal residue" evidence="5">
    <location>
        <position position="994"/>
    </location>
</feature>
<dbReference type="PANTHER" id="PTHR16017:SF0">
    <property type="entry name" value="WD REPEAT-CONTAINING PROTEIN 70"/>
    <property type="match status" value="1"/>
</dbReference>
<evidence type="ECO:0000313" key="7">
    <source>
        <dbReference type="Proteomes" id="UP001152797"/>
    </source>
</evidence>
<keyword evidence="2" id="KW-0677">Repeat</keyword>
<dbReference type="EMBL" id="CAMXCT030003205">
    <property type="protein sequence ID" value="CAL4790342.1"/>
    <property type="molecule type" value="Genomic_DNA"/>
</dbReference>
<dbReference type="EMBL" id="CAMXCT010003205">
    <property type="protein sequence ID" value="CAI4003030.1"/>
    <property type="molecule type" value="Genomic_DNA"/>
</dbReference>